<dbReference type="Pfam" id="PF17846">
    <property type="entry name" value="XRN_M"/>
    <property type="match status" value="1"/>
</dbReference>
<evidence type="ECO:0000259" key="5">
    <source>
        <dbReference type="Pfam" id="PF18334"/>
    </source>
</evidence>
<feature type="region of interest" description="Disordered" evidence="1">
    <location>
        <begin position="926"/>
        <end position="947"/>
    </location>
</feature>
<dbReference type="InterPro" id="IPR047008">
    <property type="entry name" value="XRN1_SH3_sf"/>
</dbReference>
<dbReference type="Gene3D" id="2.30.30.750">
    <property type="match status" value="1"/>
</dbReference>
<feature type="compositionally biased region" description="Low complexity" evidence="1">
    <location>
        <begin position="870"/>
        <end position="886"/>
    </location>
</feature>
<dbReference type="GO" id="GO:0016075">
    <property type="term" value="P:rRNA catabolic process"/>
    <property type="evidence" value="ECO:0007669"/>
    <property type="project" value="TreeGrafter"/>
</dbReference>
<reference evidence="6" key="2">
    <citation type="submission" date="2022-06" db="UniProtKB">
        <authorList>
            <consortium name="EnsemblMetazoa"/>
        </authorList>
    </citation>
    <scope>IDENTIFICATION</scope>
    <source>
        <strain evidence="6">DF5081</strain>
    </source>
</reference>
<dbReference type="InterPro" id="IPR041385">
    <property type="entry name" value="SH3_12"/>
</dbReference>
<feature type="region of interest" description="Disordered" evidence="1">
    <location>
        <begin position="839"/>
        <end position="912"/>
    </location>
</feature>
<dbReference type="InterPro" id="IPR027073">
    <property type="entry name" value="5_3_exoribonuclease"/>
</dbReference>
<dbReference type="InterPro" id="IPR040992">
    <property type="entry name" value="XRN1_D1"/>
</dbReference>
<feature type="domain" description="Xrn1 helical" evidence="2">
    <location>
        <begin position="69"/>
        <end position="247"/>
    </location>
</feature>
<organism evidence="6 7">
    <name type="scientific">Caenorhabditis japonica</name>
    <dbReference type="NCBI Taxonomy" id="281687"/>
    <lineage>
        <taxon>Eukaryota</taxon>
        <taxon>Metazoa</taxon>
        <taxon>Ecdysozoa</taxon>
        <taxon>Nematoda</taxon>
        <taxon>Chromadorea</taxon>
        <taxon>Rhabditida</taxon>
        <taxon>Rhabditina</taxon>
        <taxon>Rhabditomorpha</taxon>
        <taxon>Rhabditoidea</taxon>
        <taxon>Rhabditidae</taxon>
        <taxon>Peloderinae</taxon>
        <taxon>Caenorhabditis</taxon>
    </lineage>
</organism>
<dbReference type="Pfam" id="PF18129">
    <property type="entry name" value="SH3_12"/>
    <property type="match status" value="1"/>
</dbReference>
<dbReference type="GO" id="GO:0005634">
    <property type="term" value="C:nucleus"/>
    <property type="evidence" value="ECO:0007669"/>
    <property type="project" value="TreeGrafter"/>
</dbReference>
<dbReference type="PANTHER" id="PTHR12341">
    <property type="entry name" value="5'-&gt;3' EXORIBONUCLEASE"/>
    <property type="match status" value="1"/>
</dbReference>
<dbReference type="PANTHER" id="PTHR12341:SF7">
    <property type="entry name" value="5'-3' EXORIBONUCLEASE 1"/>
    <property type="match status" value="1"/>
</dbReference>
<feature type="compositionally biased region" description="Basic and acidic residues" evidence="1">
    <location>
        <begin position="859"/>
        <end position="869"/>
    </location>
</feature>
<feature type="compositionally biased region" description="Polar residues" evidence="1">
    <location>
        <begin position="1109"/>
        <end position="1124"/>
    </location>
</feature>
<keyword evidence="7" id="KW-1185">Reference proteome</keyword>
<feature type="domain" description="5'-3' exoribonuclease 1 D1" evidence="4">
    <location>
        <begin position="270"/>
        <end position="400"/>
    </location>
</feature>
<dbReference type="Gene3D" id="2.170.260.40">
    <property type="match status" value="1"/>
</dbReference>
<dbReference type="Pfam" id="PF18332">
    <property type="entry name" value="XRN1_D1"/>
    <property type="match status" value="1"/>
</dbReference>
<proteinExistence type="predicted"/>
<feature type="compositionally biased region" description="Polar residues" evidence="1">
    <location>
        <begin position="930"/>
        <end position="943"/>
    </location>
</feature>
<reference evidence="7" key="1">
    <citation type="submission" date="2010-08" db="EMBL/GenBank/DDBJ databases">
        <authorList>
            <consortium name="Caenorhabditis japonica Sequencing Consortium"/>
            <person name="Wilson R.K."/>
        </authorList>
    </citation>
    <scope>NUCLEOTIDE SEQUENCE [LARGE SCALE GENOMIC DNA]</scope>
    <source>
        <strain evidence="7">DF5081</strain>
    </source>
</reference>
<feature type="compositionally biased region" description="Basic and acidic residues" evidence="1">
    <location>
        <begin position="987"/>
        <end position="1006"/>
    </location>
</feature>
<feature type="region of interest" description="Disordered" evidence="1">
    <location>
        <begin position="1096"/>
        <end position="1193"/>
    </location>
</feature>
<accession>A0A8R1DUL0</accession>
<protein>
    <submittedName>
        <fullName evidence="6">Uncharacterized protein</fullName>
    </submittedName>
</protein>
<dbReference type="AlphaFoldDB" id="A0A8R1DUL0"/>
<evidence type="ECO:0000259" key="2">
    <source>
        <dbReference type="Pfam" id="PF17846"/>
    </source>
</evidence>
<feature type="region of interest" description="Disordered" evidence="1">
    <location>
        <begin position="964"/>
        <end position="1054"/>
    </location>
</feature>
<dbReference type="InterPro" id="IPR041106">
    <property type="entry name" value="XRN1_D2_D3"/>
</dbReference>
<sequence>MKRRPYARMCKMTRKPFSSSSLNDNELLEQEFNDDLATLALSAMTDDDFANNVDACWTRTLNNQFKRTKRSYYAEKLRYKNISKAQLRGQAEGYVRAIQWNLHYYYHGCISWSWFYPYHYAPYISDVQGFTDMKIEFELSAPFQPFEQLLAVLPEASKSCLPRPLQELMSADATKSEIYDFYPENFETDLNGKRNDWEAVVLIPFIDERRLLSAIESKANRLSKEENDRNTHGSHIQCISSKNGQGAWVSARTLLDNKLFIIPRESVKWGLLPNVKMDVYFPGFPTMKHLTHTGELRFANCNIFGMASRKESMVLKVDDSKQKDVIELGSELCDQEVCIDWPILKLAKVESIWGEDKIVRYSPNDDNIIVKDMSEEEKRQYVSHCQQLAEQLMTRYAIEIAVNKDEKGKPIRPPIAWVRTFLGNVYETVNEPNGPVLKAIKQWSSDKQVKAVLLPLVVKDVLLENSRSLADLPISQAYPKQSVVWLTDNKFALYGFPGMVCGYQKENTADCRVEVVGMAQPNNVQKMDALKKRIPQKSLRWQPGYDSARQCSVDSRLFARITGTVFLWNEPRDVVEKGQQISSDSKINCGLALKFSRRDLCVADYTDRTEQMNHKGYTNLIWFYSNLTCRLVTEYKKKFPEVFKYLENAQSTVMDDVYYAEDIWPGKQRDERFAALKEFLESLPSRDAEQFKCGTLYADRQLVAEIESTLTEENTKNDSEMTAQELAEKRKKQPAMMKYIVSPSVLFRYELYDGKVSVDPGADFELLDRVACMSTNIKVARTVQGTVVGIHGDKIDVLFDKPFEGGSHVRGSKKASAYRLPRSALFNVTYGLVRKGKESETQRQTALLEKTYVPMAPKKTSEKENKTEKPSTSSASASTSSNSQQKLSKKQKKQEKVQIATKKSPTDSESVEALTSSLNKLLKIKKNPENSEVSQGPSTSTQGHVVKGKPVSLMEMLGGGAAKKPIKLEGLEKPVQKKNQKSSILDQLRDAQKPNEQNKKTKEAKSEKKKKVQVLQKRVSQEEAPPTSKTPPTPIKEPTLPTPSNQNAPPPFVPFGMPPMHPMFPGPVGAMGLPLVPIGMPVSPQQMHQIHLMQMMDEQHRQQQQQMQKRANPTLTDFKPSSTMNRNRNRRNQQQKLATSTKSTETARKTPTPPPVKKLVNNDASTHLESEKLAKKPRKKKTCRLAINLKAQE</sequence>
<dbReference type="GO" id="GO:0004534">
    <property type="term" value="F:5'-3' RNA exonuclease activity"/>
    <property type="evidence" value="ECO:0007669"/>
    <property type="project" value="TreeGrafter"/>
</dbReference>
<feature type="compositionally biased region" description="Low complexity" evidence="1">
    <location>
        <begin position="1096"/>
        <end position="1108"/>
    </location>
</feature>
<evidence type="ECO:0000313" key="6">
    <source>
        <dbReference type="EnsemblMetazoa" id="CJA12443.1"/>
    </source>
</evidence>
<feature type="domain" description="Exoribonuclease Xrn1 D2/D3" evidence="5">
    <location>
        <begin position="473"/>
        <end position="727"/>
    </location>
</feature>
<feature type="compositionally biased region" description="Basic and acidic residues" evidence="1">
    <location>
        <begin position="966"/>
        <end position="975"/>
    </location>
</feature>
<dbReference type="InterPro" id="IPR047007">
    <property type="entry name" value="XRN1_D1_sf"/>
</dbReference>
<dbReference type="Pfam" id="PF18334">
    <property type="entry name" value="XRN1_D2_D3"/>
    <property type="match status" value="1"/>
</dbReference>
<dbReference type="Gene3D" id="1.25.40.1050">
    <property type="match status" value="1"/>
</dbReference>
<name>A0A8R1DUL0_CAEJA</name>
<evidence type="ECO:0000259" key="3">
    <source>
        <dbReference type="Pfam" id="PF18129"/>
    </source>
</evidence>
<evidence type="ECO:0000313" key="7">
    <source>
        <dbReference type="Proteomes" id="UP000005237"/>
    </source>
</evidence>
<dbReference type="GO" id="GO:0003723">
    <property type="term" value="F:RNA binding"/>
    <property type="evidence" value="ECO:0007669"/>
    <property type="project" value="TreeGrafter"/>
</dbReference>
<dbReference type="InterPro" id="IPR041412">
    <property type="entry name" value="Xrn1_helical"/>
</dbReference>
<dbReference type="GO" id="GO:0000956">
    <property type="term" value="P:nuclear-transcribed mRNA catabolic process"/>
    <property type="evidence" value="ECO:0007669"/>
    <property type="project" value="TreeGrafter"/>
</dbReference>
<evidence type="ECO:0000256" key="1">
    <source>
        <dbReference type="SAM" id="MobiDB-lite"/>
    </source>
</evidence>
<dbReference type="EnsemblMetazoa" id="CJA12443.1">
    <property type="protein sequence ID" value="CJA12443.1"/>
    <property type="gene ID" value="WBGene00131647"/>
</dbReference>
<feature type="domain" description="5'-3' exoribonuclease 1 SH3-like" evidence="3">
    <location>
        <begin position="762"/>
        <end position="827"/>
    </location>
</feature>
<dbReference type="Proteomes" id="UP000005237">
    <property type="component" value="Unassembled WGS sequence"/>
</dbReference>
<evidence type="ECO:0000259" key="4">
    <source>
        <dbReference type="Pfam" id="PF18332"/>
    </source>
</evidence>